<dbReference type="Proteomes" id="UP001060085">
    <property type="component" value="Linkage Group LG03"/>
</dbReference>
<evidence type="ECO:0000313" key="1">
    <source>
        <dbReference type="EMBL" id="KAI5672400.1"/>
    </source>
</evidence>
<name>A0ACC0BIB6_CATRO</name>
<organism evidence="1 2">
    <name type="scientific">Catharanthus roseus</name>
    <name type="common">Madagascar periwinkle</name>
    <name type="synonym">Vinca rosea</name>
    <dbReference type="NCBI Taxonomy" id="4058"/>
    <lineage>
        <taxon>Eukaryota</taxon>
        <taxon>Viridiplantae</taxon>
        <taxon>Streptophyta</taxon>
        <taxon>Embryophyta</taxon>
        <taxon>Tracheophyta</taxon>
        <taxon>Spermatophyta</taxon>
        <taxon>Magnoliopsida</taxon>
        <taxon>eudicotyledons</taxon>
        <taxon>Gunneridae</taxon>
        <taxon>Pentapetalae</taxon>
        <taxon>asterids</taxon>
        <taxon>lamiids</taxon>
        <taxon>Gentianales</taxon>
        <taxon>Apocynaceae</taxon>
        <taxon>Rauvolfioideae</taxon>
        <taxon>Vinceae</taxon>
        <taxon>Catharanthinae</taxon>
        <taxon>Catharanthus</taxon>
    </lineage>
</organism>
<dbReference type="EMBL" id="CM044703">
    <property type="protein sequence ID" value="KAI5672400.1"/>
    <property type="molecule type" value="Genomic_DNA"/>
</dbReference>
<comment type="caution">
    <text evidence="1">The sequence shown here is derived from an EMBL/GenBank/DDBJ whole genome shotgun (WGS) entry which is preliminary data.</text>
</comment>
<protein>
    <submittedName>
        <fullName evidence="1">Uncharacterized protein</fullName>
    </submittedName>
</protein>
<gene>
    <name evidence="1" type="ORF">M9H77_12764</name>
</gene>
<accession>A0ACC0BIB6</accession>
<evidence type="ECO:0000313" key="2">
    <source>
        <dbReference type="Proteomes" id="UP001060085"/>
    </source>
</evidence>
<reference evidence="2" key="1">
    <citation type="journal article" date="2023" name="Nat. Plants">
        <title>Single-cell RNA sequencing provides a high-resolution roadmap for understanding the multicellular compartmentation of specialized metabolism.</title>
        <authorList>
            <person name="Sun S."/>
            <person name="Shen X."/>
            <person name="Li Y."/>
            <person name="Li Y."/>
            <person name="Wang S."/>
            <person name="Li R."/>
            <person name="Zhang H."/>
            <person name="Shen G."/>
            <person name="Guo B."/>
            <person name="Wei J."/>
            <person name="Xu J."/>
            <person name="St-Pierre B."/>
            <person name="Chen S."/>
            <person name="Sun C."/>
        </authorList>
    </citation>
    <scope>NUCLEOTIDE SEQUENCE [LARGE SCALE GENOMIC DNA]</scope>
</reference>
<keyword evidence="2" id="KW-1185">Reference proteome</keyword>
<sequence length="131" mass="14094">MGFSTENLHDIRAKLILLSKISGTETPVIINDEAESARKDNAEGVNIPIACREVRYLDTNRGRSGGLRRRSIPLVVARQDSAGTRKIYSKPWRPVGNVPHLCCRTVGHEGFNCSCSAGSSTPSALVGLSGC</sequence>
<proteinExistence type="predicted"/>